<sequence>MVDTNFRSGPRSRFLEKRYGLDLRSLALVRIGLAFVILADLFTRMGDMVAHYTDAGVLPRQAAAEILPDGYWSLHLMGGQTWTQALLFLIAATLALALLLGYKTRLVTIGSWALIVSLHNRNPALIFAADDVLRAIMFWAMFLPLGAKYSVDSALNTASRPLPKRFFGVATVALMVQQSFIYMFSAFFKTTSPTWWPEGSAVYYSLSFDQYVTPLGAWLLHLGALLPILTFFTLVLEWIGPLFLFVPYRSDLFRNIAIVTFILLHLGFGLTLNLGIFPALSIVTWLAFIPTSTWERWTKRCYGPEQQGLVINYDADCGFCKKVVHLIRTFLLLPDTPLRTTQSDPDIFAAMERHNSWVVVDWRSKYHYKFEAIAYVCSLSPVFRIFAPLLQWSPILNAGTRFYETIANNRRRAGLFTRPFTFKAFSVEPSWFGNGLATVLLMLISIWNVRSITHHYAFVDSAHPVIRALRRITHSRTANRLNLPMQAARLDQSWSIFSPSPPRDDGWYVVTGTLEDGSTVNLLQPKQAISTDKPTLAQRQTIYKNLQWRTYFINLNRALGKHLYPYYGQYICRHWNDHNASNQQLKSVDVSFIDERTVPPGQNQTTTATQPWQQSCNSKST</sequence>
<feature type="transmembrane region" description="Helical" evidence="6">
    <location>
        <begin position="256"/>
        <end position="289"/>
    </location>
</feature>
<proteinExistence type="predicted"/>
<keyword evidence="9" id="KW-1185">Reference proteome</keyword>
<feature type="transmembrane region" description="Helical" evidence="6">
    <location>
        <begin position="82"/>
        <end position="102"/>
    </location>
</feature>
<evidence type="ECO:0000313" key="8">
    <source>
        <dbReference type="EMBL" id="MBE9068297.1"/>
    </source>
</evidence>
<dbReference type="AlphaFoldDB" id="A0A928ZVL3"/>
<feature type="domain" description="HTTM-like" evidence="7">
    <location>
        <begin position="18"/>
        <end position="293"/>
    </location>
</feature>
<dbReference type="RefSeq" id="WP_193994245.1">
    <property type="nucleotide sequence ID" value="NZ_JADEXP010000156.1"/>
</dbReference>
<accession>A0A928ZVL3</accession>
<evidence type="ECO:0000256" key="2">
    <source>
        <dbReference type="ARBA" id="ARBA00022692"/>
    </source>
</evidence>
<evidence type="ECO:0000313" key="9">
    <source>
        <dbReference type="Proteomes" id="UP000615026"/>
    </source>
</evidence>
<keyword evidence="2 6" id="KW-0812">Transmembrane</keyword>
<evidence type="ECO:0000259" key="7">
    <source>
        <dbReference type="SMART" id="SM00752"/>
    </source>
</evidence>
<feature type="compositionally biased region" description="Polar residues" evidence="5">
    <location>
        <begin position="600"/>
        <end position="621"/>
    </location>
</feature>
<evidence type="ECO:0000256" key="6">
    <source>
        <dbReference type="SAM" id="Phobius"/>
    </source>
</evidence>
<dbReference type="EMBL" id="JADEXP010000156">
    <property type="protein sequence ID" value="MBE9068297.1"/>
    <property type="molecule type" value="Genomic_DNA"/>
</dbReference>
<dbReference type="PANTHER" id="PTHR39535:SF2">
    <property type="entry name" value="HTTM DOMAIN-CONTAINING PROTEIN"/>
    <property type="match status" value="1"/>
</dbReference>
<name>A0A928ZVL3_LEPEC</name>
<dbReference type="Pfam" id="PF04134">
    <property type="entry name" value="DCC1-like"/>
    <property type="match status" value="1"/>
</dbReference>
<dbReference type="InterPro" id="IPR052964">
    <property type="entry name" value="Sporulation_signal_mat"/>
</dbReference>
<reference evidence="8" key="1">
    <citation type="submission" date="2020-10" db="EMBL/GenBank/DDBJ databases">
        <authorList>
            <person name="Castelo-Branco R."/>
            <person name="Eusebio N."/>
            <person name="Adriana R."/>
            <person name="Vieira A."/>
            <person name="Brugerolle De Fraissinette N."/>
            <person name="Rezende De Castro R."/>
            <person name="Schneider M.P."/>
            <person name="Vasconcelos V."/>
            <person name="Leao P.N."/>
        </authorList>
    </citation>
    <scope>NUCLEOTIDE SEQUENCE</scope>
    <source>
        <strain evidence="8">LEGE 11479</strain>
    </source>
</reference>
<comment type="caution">
    <text evidence="8">The sequence shown here is derived from an EMBL/GenBank/DDBJ whole genome shotgun (WGS) entry which is preliminary data.</text>
</comment>
<evidence type="ECO:0000256" key="4">
    <source>
        <dbReference type="ARBA" id="ARBA00023136"/>
    </source>
</evidence>
<feature type="transmembrane region" description="Helical" evidence="6">
    <location>
        <begin position="215"/>
        <end position="236"/>
    </location>
</feature>
<comment type="subcellular location">
    <subcellularLocation>
        <location evidence="1">Endomembrane system</location>
        <topology evidence="1">Multi-pass membrane protein</topology>
    </subcellularLocation>
</comment>
<dbReference type="InterPro" id="IPR007263">
    <property type="entry name" value="DCC1-like"/>
</dbReference>
<keyword evidence="3 6" id="KW-1133">Transmembrane helix</keyword>
<dbReference type="Proteomes" id="UP000615026">
    <property type="component" value="Unassembled WGS sequence"/>
</dbReference>
<feature type="region of interest" description="Disordered" evidence="5">
    <location>
        <begin position="596"/>
        <end position="621"/>
    </location>
</feature>
<dbReference type="InterPro" id="IPR011020">
    <property type="entry name" value="HTTM-like"/>
</dbReference>
<protein>
    <submittedName>
        <fullName evidence="8">DUF393 domain-containing protein</fullName>
    </submittedName>
</protein>
<feature type="transmembrane region" description="Helical" evidence="6">
    <location>
        <begin position="166"/>
        <end position="188"/>
    </location>
</feature>
<dbReference type="PANTHER" id="PTHR39535">
    <property type="entry name" value="SPORULATION-DELAYING PROTEIN SDPB"/>
    <property type="match status" value="1"/>
</dbReference>
<evidence type="ECO:0000256" key="5">
    <source>
        <dbReference type="SAM" id="MobiDB-lite"/>
    </source>
</evidence>
<evidence type="ECO:0000256" key="3">
    <source>
        <dbReference type="ARBA" id="ARBA00022989"/>
    </source>
</evidence>
<feature type="transmembrane region" description="Helical" evidence="6">
    <location>
        <begin position="21"/>
        <end position="42"/>
    </location>
</feature>
<organism evidence="8 9">
    <name type="scientific">Leptolyngbya cf. ectocarpi LEGE 11479</name>
    <dbReference type="NCBI Taxonomy" id="1828722"/>
    <lineage>
        <taxon>Bacteria</taxon>
        <taxon>Bacillati</taxon>
        <taxon>Cyanobacteriota</taxon>
        <taxon>Cyanophyceae</taxon>
        <taxon>Leptolyngbyales</taxon>
        <taxon>Leptolyngbyaceae</taxon>
        <taxon>Leptolyngbya group</taxon>
        <taxon>Leptolyngbya</taxon>
    </lineage>
</organism>
<dbReference type="GO" id="GO:0015035">
    <property type="term" value="F:protein-disulfide reductase activity"/>
    <property type="evidence" value="ECO:0007669"/>
    <property type="project" value="InterPro"/>
</dbReference>
<dbReference type="SMART" id="SM00752">
    <property type="entry name" value="HTTM"/>
    <property type="match status" value="1"/>
</dbReference>
<gene>
    <name evidence="8" type="ORF">IQ260_16720</name>
</gene>
<evidence type="ECO:0000256" key="1">
    <source>
        <dbReference type="ARBA" id="ARBA00004127"/>
    </source>
</evidence>
<keyword evidence="4 6" id="KW-0472">Membrane</keyword>
<dbReference type="GO" id="GO:0012505">
    <property type="term" value="C:endomembrane system"/>
    <property type="evidence" value="ECO:0007669"/>
    <property type="project" value="UniProtKB-SubCell"/>
</dbReference>